<reference evidence="2 3" key="1">
    <citation type="journal article" date="2015" name="Front. Microbiol.">
        <title>Genome sequence of the plant growth promoting endophytic yeast Rhodotorula graminis WP1.</title>
        <authorList>
            <person name="Firrincieli A."/>
            <person name="Otillar R."/>
            <person name="Salamov A."/>
            <person name="Schmutz J."/>
            <person name="Khan Z."/>
            <person name="Redman R.S."/>
            <person name="Fleck N.D."/>
            <person name="Lindquist E."/>
            <person name="Grigoriev I.V."/>
            <person name="Doty S.L."/>
        </authorList>
    </citation>
    <scope>NUCLEOTIDE SEQUENCE [LARGE SCALE GENOMIC DNA]</scope>
    <source>
        <strain evidence="2 3">WP1</strain>
    </source>
</reference>
<organism evidence="2 3">
    <name type="scientific">Rhodotorula graminis (strain WP1)</name>
    <dbReference type="NCBI Taxonomy" id="578459"/>
    <lineage>
        <taxon>Eukaryota</taxon>
        <taxon>Fungi</taxon>
        <taxon>Dikarya</taxon>
        <taxon>Basidiomycota</taxon>
        <taxon>Pucciniomycotina</taxon>
        <taxon>Microbotryomycetes</taxon>
        <taxon>Sporidiobolales</taxon>
        <taxon>Sporidiobolaceae</taxon>
        <taxon>Rhodotorula</taxon>
    </lineage>
</organism>
<feature type="non-terminal residue" evidence="2">
    <location>
        <position position="1"/>
    </location>
</feature>
<gene>
    <name evidence="2" type="ORF">RHOBADRAFT_51184</name>
</gene>
<feature type="compositionally biased region" description="Basic and acidic residues" evidence="1">
    <location>
        <begin position="116"/>
        <end position="130"/>
    </location>
</feature>
<feature type="compositionally biased region" description="Basic residues" evidence="1">
    <location>
        <begin position="659"/>
        <end position="690"/>
    </location>
</feature>
<dbReference type="EMBL" id="KQ474074">
    <property type="protein sequence ID" value="KPV77307.1"/>
    <property type="molecule type" value="Genomic_DNA"/>
</dbReference>
<feature type="compositionally biased region" description="Basic and acidic residues" evidence="1">
    <location>
        <begin position="242"/>
        <end position="258"/>
    </location>
</feature>
<feature type="region of interest" description="Disordered" evidence="1">
    <location>
        <begin position="659"/>
        <end position="807"/>
    </location>
</feature>
<feature type="compositionally biased region" description="Basic residues" evidence="1">
    <location>
        <begin position="259"/>
        <end position="269"/>
    </location>
</feature>
<feature type="compositionally biased region" description="Basic residues" evidence="1">
    <location>
        <begin position="76"/>
        <end position="85"/>
    </location>
</feature>
<feature type="compositionally biased region" description="Basic residues" evidence="1">
    <location>
        <begin position="131"/>
        <end position="152"/>
    </location>
</feature>
<feature type="compositionally biased region" description="Low complexity" evidence="1">
    <location>
        <begin position="59"/>
        <end position="75"/>
    </location>
</feature>
<feature type="compositionally biased region" description="Gly residues" evidence="1">
    <location>
        <begin position="479"/>
        <end position="496"/>
    </location>
</feature>
<feature type="compositionally biased region" description="Basic and acidic residues" evidence="1">
    <location>
        <begin position="358"/>
        <end position="375"/>
    </location>
</feature>
<proteinExistence type="predicted"/>
<feature type="compositionally biased region" description="Basic and acidic residues" evidence="1">
    <location>
        <begin position="710"/>
        <end position="731"/>
    </location>
</feature>
<dbReference type="OMA" id="ERAPHEC"/>
<sequence length="905" mass="101749">GQQPVHAPGAPGLDSLVAQLAPLPHRLAPFPRRLARPRPAAAPPALVSPTQTLNRAPRRPALAPAPAPQRLGPPTGRRRGARPRPARGSGRLAPRRPPGQGRPRRVRPAPPRRRDHPPQDPARPRPDPDRRRRRRRRSSAAQTRRRHGHPGHGHAAPFPSHPGRRWARRPRRQPHQRRHGRHRREPAHGPGRHDPPRVRRERAPHECRPHEHREHARRWEPALARGRARRARSALARARRRRLDDDDRQRREHGERAWRRSRVRHARRGAQRDRRAPRRALAADVVRRRRVEHPRAVAVVHDRRLVLVVGRDRDARLGAPLAPPLALARRAPDAAHGVAERAVGPALGHGPRARRPDRRPPARERGHPLGHECHRVAAGLGRADDAYGRRVRPDRRVRRRRRRRRRSRPDVRRARRQPGPEPGRPPAAGRLQRACRGAPDPAPERAEPDDRAEPHGGRGRPRRGRGRRPDAHQVEGRGRAGGGGREQGQGGKGPEGGVRHGHVRQRVEDQDRAAQDRPVRLFGPHHAPARSASPQVHRRRRVEGVQAPARRDRRRRQPHQLPPGEPAQQQDPRQRVGAAAASSAAACLGPGILVDDQDVDGDLGGRDGRARPDRRPDLGARRDLGRRRIVDHDAGDDAARCADVSSLRRRRLWVPQRRVLARRAGRGGRRRRRRGKPRGGGRPRPGRRRPPLVAGDPGRARRVGRVGAAARRDRERLLRRAPERARRRLDAARLPAAAGLGRRPAADAPGATREGPAQPRGVRDAGQRRRQLDLAQARPLGHQPPRGEPDQGRLPQRRRHDEVQAQVRHHRLLQGAQPVAPLALVPTRPSLAFHLVHIALSSRPLTLVVSSPVVPEPFHLYLARPFLCLPPRPFYPFRPSLASSFFLTRAPLIARRRCATALVDR</sequence>
<feature type="compositionally biased region" description="Basic and acidic residues" evidence="1">
    <location>
        <begin position="191"/>
        <end position="220"/>
    </location>
</feature>
<dbReference type="Proteomes" id="UP000053890">
    <property type="component" value="Unassembled WGS sequence"/>
</dbReference>
<feature type="compositionally biased region" description="Basic residues" evidence="1">
    <location>
        <begin position="162"/>
        <end position="185"/>
    </location>
</feature>
<feature type="region of interest" description="Disordered" evidence="1">
    <location>
        <begin position="28"/>
        <end position="280"/>
    </location>
</feature>
<dbReference type="RefSeq" id="XP_018273356.1">
    <property type="nucleotide sequence ID" value="XM_018415701.1"/>
</dbReference>
<feature type="compositionally biased region" description="Basic and acidic residues" evidence="1">
    <location>
        <begin position="505"/>
        <end position="519"/>
    </location>
</feature>
<feature type="compositionally biased region" description="Basic residues" evidence="1">
    <location>
        <begin position="102"/>
        <end position="115"/>
    </location>
</feature>
<feature type="compositionally biased region" description="Basic and acidic residues" evidence="1">
    <location>
        <begin position="442"/>
        <end position="456"/>
    </location>
</feature>
<evidence type="ECO:0000256" key="1">
    <source>
        <dbReference type="SAM" id="MobiDB-lite"/>
    </source>
</evidence>
<feature type="compositionally biased region" description="Low complexity" evidence="1">
    <location>
        <begin position="732"/>
        <end position="751"/>
    </location>
</feature>
<feature type="compositionally biased region" description="Basic and acidic residues" evidence="1">
    <location>
        <begin position="467"/>
        <end position="478"/>
    </location>
</feature>
<feature type="compositionally biased region" description="Basic residues" evidence="1">
    <location>
        <begin position="457"/>
        <end position="466"/>
    </location>
</feature>
<dbReference type="AlphaFoldDB" id="A0A194S9N3"/>
<feature type="compositionally biased region" description="Basic and acidic residues" evidence="1">
    <location>
        <begin position="761"/>
        <end position="772"/>
    </location>
</feature>
<protein>
    <submittedName>
        <fullName evidence="2">Uncharacterized protein</fullName>
    </submittedName>
</protein>
<feature type="region of interest" description="Disordered" evidence="1">
    <location>
        <begin position="336"/>
        <end position="622"/>
    </location>
</feature>
<name>A0A194S9N3_RHOGW</name>
<keyword evidence="3" id="KW-1185">Reference proteome</keyword>
<feature type="compositionally biased region" description="Basic residues" evidence="1">
    <location>
        <begin position="226"/>
        <end position="241"/>
    </location>
</feature>
<feature type="non-terminal residue" evidence="2">
    <location>
        <position position="905"/>
    </location>
</feature>
<dbReference type="GeneID" id="28976149"/>
<feature type="compositionally biased region" description="Basic residues" evidence="1">
    <location>
        <begin position="389"/>
        <end position="407"/>
    </location>
</feature>
<feature type="compositionally biased region" description="Low complexity" evidence="1">
    <location>
        <begin position="28"/>
        <end position="45"/>
    </location>
</feature>
<evidence type="ECO:0000313" key="3">
    <source>
        <dbReference type="Proteomes" id="UP000053890"/>
    </source>
</evidence>
<feature type="compositionally biased region" description="Low complexity" evidence="1">
    <location>
        <begin position="578"/>
        <end position="594"/>
    </location>
</feature>
<accession>A0A194S9N3</accession>
<feature type="compositionally biased region" description="Basic and acidic residues" evidence="1">
    <location>
        <begin position="603"/>
        <end position="622"/>
    </location>
</feature>
<evidence type="ECO:0000313" key="2">
    <source>
        <dbReference type="EMBL" id="KPV77307.1"/>
    </source>
</evidence>